<reference evidence="1" key="1">
    <citation type="journal article" date="2021" name="New Phytol.">
        <title>Evolutionary innovations through gain and loss of genes in the ectomycorrhizal Boletales.</title>
        <authorList>
            <person name="Wu G."/>
            <person name="Miyauchi S."/>
            <person name="Morin E."/>
            <person name="Kuo A."/>
            <person name="Drula E."/>
            <person name="Varga T."/>
            <person name="Kohler A."/>
            <person name="Feng B."/>
            <person name="Cao Y."/>
            <person name="Lipzen A."/>
            <person name="Daum C."/>
            <person name="Hundley H."/>
            <person name="Pangilinan J."/>
            <person name="Johnson J."/>
            <person name="Barry K."/>
            <person name="LaButti K."/>
            <person name="Ng V."/>
            <person name="Ahrendt S."/>
            <person name="Min B."/>
            <person name="Choi I.G."/>
            <person name="Park H."/>
            <person name="Plett J.M."/>
            <person name="Magnuson J."/>
            <person name="Spatafora J.W."/>
            <person name="Nagy L.G."/>
            <person name="Henrissat B."/>
            <person name="Grigoriev I.V."/>
            <person name="Yang Z.L."/>
            <person name="Xu J."/>
            <person name="Martin F.M."/>
        </authorList>
    </citation>
    <scope>NUCLEOTIDE SEQUENCE</scope>
    <source>
        <strain evidence="1">KUC20120723A-06</strain>
    </source>
</reference>
<dbReference type="EMBL" id="MU266396">
    <property type="protein sequence ID" value="KAH7925730.1"/>
    <property type="molecule type" value="Genomic_DNA"/>
</dbReference>
<dbReference type="Proteomes" id="UP000790709">
    <property type="component" value="Unassembled WGS sequence"/>
</dbReference>
<comment type="caution">
    <text evidence="1">The sequence shown here is derived from an EMBL/GenBank/DDBJ whole genome shotgun (WGS) entry which is preliminary data.</text>
</comment>
<evidence type="ECO:0000313" key="1">
    <source>
        <dbReference type="EMBL" id="KAH7925730.1"/>
    </source>
</evidence>
<organism evidence="1 2">
    <name type="scientific">Leucogyrophana mollusca</name>
    <dbReference type="NCBI Taxonomy" id="85980"/>
    <lineage>
        <taxon>Eukaryota</taxon>
        <taxon>Fungi</taxon>
        <taxon>Dikarya</taxon>
        <taxon>Basidiomycota</taxon>
        <taxon>Agaricomycotina</taxon>
        <taxon>Agaricomycetes</taxon>
        <taxon>Agaricomycetidae</taxon>
        <taxon>Boletales</taxon>
        <taxon>Boletales incertae sedis</taxon>
        <taxon>Leucogyrophana</taxon>
    </lineage>
</organism>
<gene>
    <name evidence="1" type="ORF">BV22DRAFT_412013</name>
</gene>
<protein>
    <submittedName>
        <fullName evidence="1">Uncharacterized protein</fullName>
    </submittedName>
</protein>
<sequence>MQGAISGRGSQNTYVWITGKKHERSLLELIRWKNESENCFRFRVPRMNHVEEVQMLGTRNLDDRLLRFLLYCVESVAWLLNVSRQPWFFDWFVLVCFRTPPINDHGVVNHRLLNECLISSGSGDLARKIPLAFSQLGHCPWGGHIVAVVFPA</sequence>
<evidence type="ECO:0000313" key="2">
    <source>
        <dbReference type="Proteomes" id="UP000790709"/>
    </source>
</evidence>
<proteinExistence type="predicted"/>
<name>A0ACB8BK51_9AGAM</name>
<accession>A0ACB8BK51</accession>
<keyword evidence="2" id="KW-1185">Reference proteome</keyword>